<dbReference type="EMBL" id="CM046397">
    <property type="protein sequence ID" value="KAI8534956.1"/>
    <property type="molecule type" value="Genomic_DNA"/>
</dbReference>
<accession>A0ACC0M1T0</accession>
<gene>
    <name evidence="1" type="ORF">RHMOL_Rhmol10G0137300</name>
</gene>
<dbReference type="Proteomes" id="UP001062846">
    <property type="component" value="Chromosome 10"/>
</dbReference>
<organism evidence="1 2">
    <name type="scientific">Rhododendron molle</name>
    <name type="common">Chinese azalea</name>
    <name type="synonym">Azalea mollis</name>
    <dbReference type="NCBI Taxonomy" id="49168"/>
    <lineage>
        <taxon>Eukaryota</taxon>
        <taxon>Viridiplantae</taxon>
        <taxon>Streptophyta</taxon>
        <taxon>Embryophyta</taxon>
        <taxon>Tracheophyta</taxon>
        <taxon>Spermatophyta</taxon>
        <taxon>Magnoliopsida</taxon>
        <taxon>eudicotyledons</taxon>
        <taxon>Gunneridae</taxon>
        <taxon>Pentapetalae</taxon>
        <taxon>asterids</taxon>
        <taxon>Ericales</taxon>
        <taxon>Ericaceae</taxon>
        <taxon>Ericoideae</taxon>
        <taxon>Rhodoreae</taxon>
        <taxon>Rhododendron</taxon>
    </lineage>
</organism>
<evidence type="ECO:0000313" key="1">
    <source>
        <dbReference type="EMBL" id="KAI8534956.1"/>
    </source>
</evidence>
<protein>
    <submittedName>
        <fullName evidence="1">Uncharacterized protein</fullName>
    </submittedName>
</protein>
<comment type="caution">
    <text evidence="1">The sequence shown here is derived from an EMBL/GenBank/DDBJ whole genome shotgun (WGS) entry which is preliminary data.</text>
</comment>
<proteinExistence type="predicted"/>
<evidence type="ECO:0000313" key="2">
    <source>
        <dbReference type="Proteomes" id="UP001062846"/>
    </source>
</evidence>
<sequence length="536" mass="61011">MYSRQTICSVQDKMWTINFTLTPHRYTSLSLSLSLSPMVLPFPGHLSPTRQTPKNPDLPKPLNSIQAHCSLHPRLWLLITVLSVQILALFVTRTVPLPASLFPATKTKPSAGANCPLGRIYVYNLPPSFNKDLIETCNDSDPWHWRCGAVSNDGFGPTAAELARVVPGSVGPAWYWTNQFALEILFHNRLLNHECRTLEPESAAAFYIPFYAGLAVGKYLWANHTMRDRDCELVIRWVRKQPFWRRSNGADHFITLGRITWDFRRLDDPSYDWGSSLLNMPAMRRVTRLIVERAPRDDNDVGVPYPTGFHPRSISDVVNWQEFVRYRNRTSLFCFVGAARADIKDDIRAALMSQCRNESGSCRVVDCARAECANGRTSNLETFLDSDFCLQPKGDSYTRRSVFDCMLAGSIPVFFWFRTAYTQYKWFLPGEPESYSVFIEPRDVVNGRSIRSILEGYSKEDVRRMREKVIETIPRFVYAKPSKGLGSRSRDAFDIAVNGVLNRFRVARESRSGRGTKTQEGKANFSLSDSSLGRIL</sequence>
<reference evidence="1" key="1">
    <citation type="submission" date="2022-02" db="EMBL/GenBank/DDBJ databases">
        <title>Plant Genome Project.</title>
        <authorList>
            <person name="Zhang R.-G."/>
        </authorList>
    </citation>
    <scope>NUCLEOTIDE SEQUENCE</scope>
    <source>
        <strain evidence="1">AT1</strain>
    </source>
</reference>
<name>A0ACC0M1T0_RHOML</name>
<keyword evidence="2" id="KW-1185">Reference proteome</keyword>